<protein>
    <recommendedName>
        <fullName evidence="1">Mut7-C RNAse domain-containing protein</fullName>
    </recommendedName>
</protein>
<dbReference type="Pfam" id="PF01927">
    <property type="entry name" value="Mut7-C"/>
    <property type="match status" value="1"/>
</dbReference>
<accession>A0A7V5LU56</accession>
<feature type="non-terminal residue" evidence="2">
    <location>
        <position position="1"/>
    </location>
</feature>
<sequence length="33" mass="3880">FAMCPVCGRIYWEGTHVSRMKDKLKEVGIWPLK</sequence>
<evidence type="ECO:0000259" key="1">
    <source>
        <dbReference type="Pfam" id="PF01927"/>
    </source>
</evidence>
<feature type="domain" description="Mut7-C RNAse" evidence="1">
    <location>
        <begin position="1"/>
        <end position="23"/>
    </location>
</feature>
<comment type="caution">
    <text evidence="2">The sequence shown here is derived from an EMBL/GenBank/DDBJ whole genome shotgun (WGS) entry which is preliminary data.</text>
</comment>
<proteinExistence type="predicted"/>
<dbReference type="EMBL" id="DRTX01000002">
    <property type="protein sequence ID" value="HHF52738.1"/>
    <property type="molecule type" value="Genomic_DNA"/>
</dbReference>
<dbReference type="InterPro" id="IPR002782">
    <property type="entry name" value="Mut7-C_RNAse_dom"/>
</dbReference>
<name>A0A7V5LU56_UNCW3</name>
<organism evidence="2">
    <name type="scientific">candidate division WOR-3 bacterium</name>
    <dbReference type="NCBI Taxonomy" id="2052148"/>
    <lineage>
        <taxon>Bacteria</taxon>
        <taxon>Bacteria division WOR-3</taxon>
    </lineage>
</organism>
<evidence type="ECO:0000313" key="2">
    <source>
        <dbReference type="EMBL" id="HHF52738.1"/>
    </source>
</evidence>
<gene>
    <name evidence="2" type="ORF">ENL43_00030</name>
</gene>
<dbReference type="AlphaFoldDB" id="A0A7V5LU56"/>
<reference evidence="2" key="1">
    <citation type="journal article" date="2020" name="mSystems">
        <title>Genome- and Community-Level Interaction Insights into Carbon Utilization and Element Cycling Functions of Hydrothermarchaeota in Hydrothermal Sediment.</title>
        <authorList>
            <person name="Zhou Z."/>
            <person name="Liu Y."/>
            <person name="Xu W."/>
            <person name="Pan J."/>
            <person name="Luo Z.H."/>
            <person name="Li M."/>
        </authorList>
    </citation>
    <scope>NUCLEOTIDE SEQUENCE [LARGE SCALE GENOMIC DNA]</scope>
    <source>
        <strain evidence="2">HyVt-96</strain>
    </source>
</reference>
<dbReference type="Proteomes" id="UP000886050">
    <property type="component" value="Unassembled WGS sequence"/>
</dbReference>